<feature type="region of interest" description="Disordered" evidence="1">
    <location>
        <begin position="90"/>
        <end position="137"/>
    </location>
</feature>
<gene>
    <name evidence="3" type="primary">LOC113518681</name>
</gene>
<sequence>MCVTIFTHRCFIVIFKLYRDQIVQRNMALLRNYVYKQVPKERYDVLKSRYDEFLDAMNDANRDPVKVFDPFPATYTKQLELIREISRDLQQKKDEDVKKAAQAREAEEQQKKANAEEKNEEDTKEESQQEVQEKKNE</sequence>
<evidence type="ECO:0000313" key="3">
    <source>
        <dbReference type="RefSeq" id="XP_052749088.1"/>
    </source>
</evidence>
<evidence type="ECO:0000313" key="2">
    <source>
        <dbReference type="Proteomes" id="UP001652740"/>
    </source>
</evidence>
<name>A0ABM3MCE2_GALME</name>
<dbReference type="RefSeq" id="XP_052749088.1">
    <property type="nucleotide sequence ID" value="XM_052893128.1"/>
</dbReference>
<organism evidence="2 3">
    <name type="scientific">Galleria mellonella</name>
    <name type="common">Greater wax moth</name>
    <dbReference type="NCBI Taxonomy" id="7137"/>
    <lineage>
        <taxon>Eukaryota</taxon>
        <taxon>Metazoa</taxon>
        <taxon>Ecdysozoa</taxon>
        <taxon>Arthropoda</taxon>
        <taxon>Hexapoda</taxon>
        <taxon>Insecta</taxon>
        <taxon>Pterygota</taxon>
        <taxon>Neoptera</taxon>
        <taxon>Endopterygota</taxon>
        <taxon>Lepidoptera</taxon>
        <taxon>Glossata</taxon>
        <taxon>Ditrysia</taxon>
        <taxon>Pyraloidea</taxon>
        <taxon>Pyralidae</taxon>
        <taxon>Galleriinae</taxon>
        <taxon>Galleria</taxon>
    </lineage>
</organism>
<feature type="compositionally biased region" description="Basic and acidic residues" evidence="1">
    <location>
        <begin position="125"/>
        <end position="137"/>
    </location>
</feature>
<dbReference type="GeneID" id="113518681"/>
<dbReference type="Proteomes" id="UP001652740">
    <property type="component" value="Unplaced"/>
</dbReference>
<feature type="compositionally biased region" description="Basic and acidic residues" evidence="1">
    <location>
        <begin position="90"/>
        <end position="117"/>
    </location>
</feature>
<protein>
    <submittedName>
        <fullName evidence="3">Uncharacterized protein LOC113518681</fullName>
    </submittedName>
</protein>
<keyword evidence="2" id="KW-1185">Reference proteome</keyword>
<accession>A0ABM3MCE2</accession>
<reference evidence="3" key="1">
    <citation type="submission" date="2025-08" db="UniProtKB">
        <authorList>
            <consortium name="RefSeq"/>
        </authorList>
    </citation>
    <scope>IDENTIFICATION</scope>
    <source>
        <tissue evidence="3">Whole larvae</tissue>
    </source>
</reference>
<proteinExistence type="predicted"/>
<evidence type="ECO:0000256" key="1">
    <source>
        <dbReference type="SAM" id="MobiDB-lite"/>
    </source>
</evidence>